<sequence length="511" mass="56137">MIHPAQADIPGRDRDLYVLGAAALFENQARALVDAVLRLKNNTAPDTAVYAPALATPENLAVLIYLGIDLVDDTACIIRGYQNMYLTREGARSTDRLREFPCSCAVCTEIGTPEELRSLPRLERAGLLADHNTARLSEELRTVRECIRNGILREYVEKQCRSTPYLTAALRLLDSEHTYLEERTPTVRKNVLVANTAESQNRVEVTRFAERVLSRFTPPDADTDTLVILPCSAKKPYSMSQSHARFFDALKGYRQHVHEIILTSPLGVVPRELETVYPAAHYDIAVTGEWSLDETAWVAACLRTYLAKHAYKNIIAHVIGGFFDVCKIVERDLGIEIVYSAAAAESLLSDGSLASLRKSVAGIVSSQSRGRIRRSQLATVRAIADYQFGLGVGEQLIPDRARVKSGRSGFRIFADREQIASSTRYGTIAPTLAGAANMPPDIHRVEIDDFLPKGSILAPGVVSADPQIRPMDEVIIEGSMAFGVGRAMMSGREMVESSRGVAVDPRAVRGV</sequence>
<evidence type="ECO:0000313" key="1">
    <source>
        <dbReference type="EMBL" id="PXF60907.1"/>
    </source>
</evidence>
<gene>
    <name evidence="1" type="ORF">C4B59_07000</name>
</gene>
<accession>A0AC61L3T1</accession>
<dbReference type="Proteomes" id="UP000248329">
    <property type="component" value="Unassembled WGS sequence"/>
</dbReference>
<protein>
    <submittedName>
        <fullName evidence="1">tRNA-ribosyltransferase</fullName>
    </submittedName>
</protein>
<evidence type="ECO:0000313" key="2">
    <source>
        <dbReference type="Proteomes" id="UP000248329"/>
    </source>
</evidence>
<reference evidence="1" key="1">
    <citation type="submission" date="2018-01" db="EMBL/GenBank/DDBJ databases">
        <authorList>
            <person name="Krukenberg V."/>
        </authorList>
    </citation>
    <scope>NUCLEOTIDE SEQUENCE</scope>
    <source>
        <strain evidence="1">E20ANME2</strain>
    </source>
</reference>
<name>A0AC61L3T1_9EURY</name>
<comment type="caution">
    <text evidence="1">The sequence shown here is derived from an EMBL/GenBank/DDBJ whole genome shotgun (WGS) entry which is preliminary data.</text>
</comment>
<proteinExistence type="predicted"/>
<organism evidence="1 2">
    <name type="scientific">Candidatus Methanogaster sp</name>
    <dbReference type="NCBI Taxonomy" id="3386292"/>
    <lineage>
        <taxon>Archaea</taxon>
        <taxon>Methanobacteriati</taxon>
        <taxon>Methanobacteriota</taxon>
        <taxon>Stenosarchaea group</taxon>
        <taxon>Methanomicrobia</taxon>
        <taxon>Methanosarcinales</taxon>
        <taxon>ANME-2 cluster</taxon>
        <taxon>Candidatus Methanogasteraceae</taxon>
        <taxon>Candidatus Methanogaster</taxon>
    </lineage>
</organism>
<dbReference type="EMBL" id="PQXF01000010">
    <property type="protein sequence ID" value="PXF60907.1"/>
    <property type="molecule type" value="Genomic_DNA"/>
</dbReference>